<dbReference type="GO" id="GO:0019262">
    <property type="term" value="P:N-acetylneuraminate catabolic process"/>
    <property type="evidence" value="ECO:0007669"/>
    <property type="project" value="TreeGrafter"/>
</dbReference>
<dbReference type="GO" id="GO:0006046">
    <property type="term" value="P:N-acetylglucosamine catabolic process"/>
    <property type="evidence" value="ECO:0007669"/>
    <property type="project" value="TreeGrafter"/>
</dbReference>
<dbReference type="GO" id="GO:0005737">
    <property type="term" value="C:cytoplasm"/>
    <property type="evidence" value="ECO:0007669"/>
    <property type="project" value="TreeGrafter"/>
</dbReference>
<dbReference type="AlphaFoldDB" id="X0YHG5"/>
<feature type="domain" description="Glucosamine/galactosamine-6-phosphate isomerase" evidence="2">
    <location>
        <begin position="6"/>
        <end position="176"/>
    </location>
</feature>
<dbReference type="GO" id="GO:0042802">
    <property type="term" value="F:identical protein binding"/>
    <property type="evidence" value="ECO:0007669"/>
    <property type="project" value="TreeGrafter"/>
</dbReference>
<accession>X0YHG5</accession>
<keyword evidence="1" id="KW-0378">Hydrolase</keyword>
<dbReference type="Pfam" id="PF01182">
    <property type="entry name" value="Glucosamine_iso"/>
    <property type="match status" value="1"/>
</dbReference>
<dbReference type="InterPro" id="IPR006148">
    <property type="entry name" value="Glc/Gal-6P_isomerase"/>
</dbReference>
<dbReference type="PROSITE" id="PS01161">
    <property type="entry name" value="GLC_GALNAC_ISOMERASE"/>
    <property type="match status" value="1"/>
</dbReference>
<evidence type="ECO:0000313" key="3">
    <source>
        <dbReference type="EMBL" id="GAG46637.1"/>
    </source>
</evidence>
<dbReference type="PANTHER" id="PTHR11280">
    <property type="entry name" value="GLUCOSAMINE-6-PHOSPHATE ISOMERASE"/>
    <property type="match status" value="1"/>
</dbReference>
<organism evidence="3">
    <name type="scientific">marine sediment metagenome</name>
    <dbReference type="NCBI Taxonomy" id="412755"/>
    <lineage>
        <taxon>unclassified sequences</taxon>
        <taxon>metagenomes</taxon>
        <taxon>ecological metagenomes</taxon>
    </lineage>
</organism>
<gene>
    <name evidence="3" type="ORF">S01H1_80296</name>
</gene>
<dbReference type="GO" id="GO:0006043">
    <property type="term" value="P:glucosamine catabolic process"/>
    <property type="evidence" value="ECO:0007669"/>
    <property type="project" value="TreeGrafter"/>
</dbReference>
<sequence length="184" mass="20672">MKIHKEEGLDFSKVTIFNLDEYVGLAPLHENSYNFFMWENLFGHINVNPENAYVPQGNTDDPEEFSRWYEEQIKKAGDIDLQVLGIGGDGHIGFNEPGSSFASRTRVKALDKQTIEDNSRFFERKEDVPRFAITMGIGTILEAKKILLIANGEKKADVCAKFIEGPVSSQITASALQLHSYKGE</sequence>
<reference evidence="3" key="1">
    <citation type="journal article" date="2014" name="Front. Microbiol.">
        <title>High frequency of phylogenetically diverse reductive dehalogenase-homologous genes in deep subseafloor sedimentary metagenomes.</title>
        <authorList>
            <person name="Kawai M."/>
            <person name="Futagami T."/>
            <person name="Toyoda A."/>
            <person name="Takaki Y."/>
            <person name="Nishi S."/>
            <person name="Hori S."/>
            <person name="Arai W."/>
            <person name="Tsubouchi T."/>
            <person name="Morono Y."/>
            <person name="Uchiyama I."/>
            <person name="Ito T."/>
            <person name="Fujiyama A."/>
            <person name="Inagaki F."/>
            <person name="Takami H."/>
        </authorList>
    </citation>
    <scope>NUCLEOTIDE SEQUENCE</scope>
    <source>
        <strain evidence="3">Expedition CK06-06</strain>
    </source>
</reference>
<dbReference type="Gene3D" id="3.40.50.1360">
    <property type="match status" value="1"/>
</dbReference>
<dbReference type="PANTHER" id="PTHR11280:SF5">
    <property type="entry name" value="GLUCOSAMINE-6-PHOSPHATE ISOMERASE"/>
    <property type="match status" value="1"/>
</dbReference>
<dbReference type="EMBL" id="BARS01054208">
    <property type="protein sequence ID" value="GAG46637.1"/>
    <property type="molecule type" value="Genomic_DNA"/>
</dbReference>
<name>X0YHG5_9ZZZZ</name>
<dbReference type="InterPro" id="IPR018321">
    <property type="entry name" value="Glucosamine6P_isomerase_CS"/>
</dbReference>
<dbReference type="InterPro" id="IPR037171">
    <property type="entry name" value="NagB/RpiA_transferase-like"/>
</dbReference>
<evidence type="ECO:0000259" key="2">
    <source>
        <dbReference type="Pfam" id="PF01182"/>
    </source>
</evidence>
<proteinExistence type="predicted"/>
<dbReference type="SUPFAM" id="SSF100950">
    <property type="entry name" value="NagB/RpiA/CoA transferase-like"/>
    <property type="match status" value="1"/>
</dbReference>
<dbReference type="InterPro" id="IPR004547">
    <property type="entry name" value="Glucosamine6P_isomerase"/>
</dbReference>
<evidence type="ECO:0000256" key="1">
    <source>
        <dbReference type="ARBA" id="ARBA00022801"/>
    </source>
</evidence>
<dbReference type="GO" id="GO:0004342">
    <property type="term" value="F:glucosamine-6-phosphate deaminase activity"/>
    <property type="evidence" value="ECO:0007669"/>
    <property type="project" value="InterPro"/>
</dbReference>
<comment type="caution">
    <text evidence="3">The sequence shown here is derived from an EMBL/GenBank/DDBJ whole genome shotgun (WGS) entry which is preliminary data.</text>
</comment>
<dbReference type="CDD" id="cd01399">
    <property type="entry name" value="GlcN6P_deaminase"/>
    <property type="match status" value="1"/>
</dbReference>
<feature type="non-terminal residue" evidence="3">
    <location>
        <position position="184"/>
    </location>
</feature>
<dbReference type="GO" id="GO:0005975">
    <property type="term" value="P:carbohydrate metabolic process"/>
    <property type="evidence" value="ECO:0007669"/>
    <property type="project" value="InterPro"/>
</dbReference>
<protein>
    <recommendedName>
        <fullName evidence="2">Glucosamine/galactosamine-6-phosphate isomerase domain-containing protein</fullName>
    </recommendedName>
</protein>
<dbReference type="NCBIfam" id="TIGR00502">
    <property type="entry name" value="nagB"/>
    <property type="match status" value="1"/>
</dbReference>